<proteinExistence type="predicted"/>
<protein>
    <submittedName>
        <fullName evidence="1">Uncharacterized protein</fullName>
    </submittedName>
</protein>
<evidence type="ECO:0000313" key="2">
    <source>
        <dbReference type="Proteomes" id="UP000828390"/>
    </source>
</evidence>
<organism evidence="1 2">
    <name type="scientific">Dreissena polymorpha</name>
    <name type="common">Zebra mussel</name>
    <name type="synonym">Mytilus polymorpha</name>
    <dbReference type="NCBI Taxonomy" id="45954"/>
    <lineage>
        <taxon>Eukaryota</taxon>
        <taxon>Metazoa</taxon>
        <taxon>Spiralia</taxon>
        <taxon>Lophotrochozoa</taxon>
        <taxon>Mollusca</taxon>
        <taxon>Bivalvia</taxon>
        <taxon>Autobranchia</taxon>
        <taxon>Heteroconchia</taxon>
        <taxon>Euheterodonta</taxon>
        <taxon>Imparidentia</taxon>
        <taxon>Neoheterodontei</taxon>
        <taxon>Myida</taxon>
        <taxon>Dreissenoidea</taxon>
        <taxon>Dreissenidae</taxon>
        <taxon>Dreissena</taxon>
    </lineage>
</organism>
<keyword evidence="2" id="KW-1185">Reference proteome</keyword>
<comment type="caution">
    <text evidence="1">The sequence shown here is derived from an EMBL/GenBank/DDBJ whole genome shotgun (WGS) entry which is preliminary data.</text>
</comment>
<dbReference type="Proteomes" id="UP000828390">
    <property type="component" value="Unassembled WGS sequence"/>
</dbReference>
<sequence>MYVGGDPMELPSEWNEVVVWQVSGECGMLERMLYVFSVAIEVWTESADMVLNSVLEKLGNPQLQQIQLTFEVRPL</sequence>
<dbReference type="AlphaFoldDB" id="A0A9D4HYT1"/>
<accession>A0A9D4HYT1</accession>
<evidence type="ECO:0000313" key="1">
    <source>
        <dbReference type="EMBL" id="KAH3737707.1"/>
    </source>
</evidence>
<dbReference type="EMBL" id="JAIWYP010000011">
    <property type="protein sequence ID" value="KAH3737707.1"/>
    <property type="molecule type" value="Genomic_DNA"/>
</dbReference>
<reference evidence="1" key="2">
    <citation type="submission" date="2020-11" db="EMBL/GenBank/DDBJ databases">
        <authorList>
            <person name="McCartney M.A."/>
            <person name="Auch B."/>
            <person name="Kono T."/>
            <person name="Mallez S."/>
            <person name="Becker A."/>
            <person name="Gohl D.M."/>
            <person name="Silverstein K.A.T."/>
            <person name="Koren S."/>
            <person name="Bechman K.B."/>
            <person name="Herman A."/>
            <person name="Abrahante J.E."/>
            <person name="Garbe J."/>
        </authorList>
    </citation>
    <scope>NUCLEOTIDE SEQUENCE</scope>
    <source>
        <strain evidence="1">Duluth1</strain>
        <tissue evidence="1">Whole animal</tissue>
    </source>
</reference>
<reference evidence="1" key="1">
    <citation type="journal article" date="2019" name="bioRxiv">
        <title>The Genome of the Zebra Mussel, Dreissena polymorpha: A Resource for Invasive Species Research.</title>
        <authorList>
            <person name="McCartney M.A."/>
            <person name="Auch B."/>
            <person name="Kono T."/>
            <person name="Mallez S."/>
            <person name="Zhang Y."/>
            <person name="Obille A."/>
            <person name="Becker A."/>
            <person name="Abrahante J.E."/>
            <person name="Garbe J."/>
            <person name="Badalamenti J.P."/>
            <person name="Herman A."/>
            <person name="Mangelson H."/>
            <person name="Liachko I."/>
            <person name="Sullivan S."/>
            <person name="Sone E.D."/>
            <person name="Koren S."/>
            <person name="Silverstein K.A.T."/>
            <person name="Beckman K.B."/>
            <person name="Gohl D.M."/>
        </authorList>
    </citation>
    <scope>NUCLEOTIDE SEQUENCE</scope>
    <source>
        <strain evidence="1">Duluth1</strain>
        <tissue evidence="1">Whole animal</tissue>
    </source>
</reference>
<gene>
    <name evidence="1" type="ORF">DPMN_044300</name>
</gene>
<name>A0A9D4HYT1_DREPO</name>